<reference evidence="2 3" key="1">
    <citation type="journal article" date="2009" name="PLoS Genet.">
        <title>The genome of Nectria haematococca: contribution of supernumerary chromosomes to gene expansion.</title>
        <authorList>
            <person name="Coleman J.J."/>
            <person name="Rounsley S.D."/>
            <person name="Rodriguez-Carres M."/>
            <person name="Kuo A."/>
            <person name="Wasmann C.C."/>
            <person name="Grimwood J."/>
            <person name="Schmutz J."/>
            <person name="Taga M."/>
            <person name="White G.J."/>
            <person name="Zhou S."/>
            <person name="Schwartz D.C."/>
            <person name="Freitag M."/>
            <person name="Ma L.J."/>
            <person name="Danchin E.G."/>
            <person name="Henrissat B."/>
            <person name="Coutinho P.M."/>
            <person name="Nelson D.R."/>
            <person name="Straney D."/>
            <person name="Napoli C.A."/>
            <person name="Barker B.M."/>
            <person name="Gribskov M."/>
            <person name="Rep M."/>
            <person name="Kroken S."/>
            <person name="Molnar I."/>
            <person name="Rensing C."/>
            <person name="Kennell J.C."/>
            <person name="Zamora J."/>
            <person name="Farman M.L."/>
            <person name="Selker E.U."/>
            <person name="Salamov A."/>
            <person name="Shapiro H."/>
            <person name="Pangilinan J."/>
            <person name="Lindquist E."/>
            <person name="Lamers C."/>
            <person name="Grigoriev I.V."/>
            <person name="Geiser D.M."/>
            <person name="Covert S.F."/>
            <person name="Temporini E."/>
            <person name="Vanetten H.D."/>
        </authorList>
    </citation>
    <scope>NUCLEOTIDE SEQUENCE [LARGE SCALE GENOMIC DNA]</scope>
    <source>
        <strain evidence="3">ATCC MYA-4622 / CBS 123669 / FGSC 9596 / NRRL 45880 / 77-13-4</strain>
    </source>
</reference>
<dbReference type="KEGG" id="nhe:NECHADRAFT_79054"/>
<dbReference type="VEuPathDB" id="FungiDB:NECHADRAFT_79054"/>
<dbReference type="GeneID" id="9668941"/>
<feature type="compositionally biased region" description="Basic and acidic residues" evidence="1">
    <location>
        <begin position="200"/>
        <end position="216"/>
    </location>
</feature>
<dbReference type="AlphaFoldDB" id="C7YQC2"/>
<dbReference type="InParanoid" id="C7YQC2"/>
<dbReference type="HOGENOM" id="CLU_1054069_0_0_1"/>
<accession>C7YQC2</accession>
<dbReference type="Proteomes" id="UP000005206">
    <property type="component" value="Chromosome 4"/>
</dbReference>
<name>C7YQC2_FUSV7</name>
<dbReference type="eggNOG" id="ENOG502RKQT">
    <property type="taxonomic scope" value="Eukaryota"/>
</dbReference>
<proteinExistence type="predicted"/>
<sequence>MITGFLQKAIDYGADVWDYRLHSLMAVVLLVTTGAKAADMLRVNEWKGTTDNRCLLWEHIKIYEDRTTGFLRADIQFEFCQNSSQRPSVRCISHLYELRDPSCDHVCPAKLLLVWALRTGAVHEQSWEELKAAIINHPDKTVIWTRPGMPVFVSSTSAKIGNFRNEVSADRSSVFTWLSQVAQSCDDEVIGPKAPKRTRTSKDEGKPATDQFKEPASDAHNNLALDDDEQPSLLVVNARSNVSSRLSLIDASFSEDLCLLEAAN</sequence>
<evidence type="ECO:0000313" key="3">
    <source>
        <dbReference type="Proteomes" id="UP000005206"/>
    </source>
</evidence>
<gene>
    <name evidence="2" type="ORF">NECHADRAFT_79054</name>
</gene>
<dbReference type="RefSeq" id="XP_003051712.1">
    <property type="nucleotide sequence ID" value="XM_003051666.1"/>
</dbReference>
<feature type="region of interest" description="Disordered" evidence="1">
    <location>
        <begin position="190"/>
        <end position="216"/>
    </location>
</feature>
<dbReference type="EMBL" id="GG698898">
    <property type="protein sequence ID" value="EEU45999.1"/>
    <property type="molecule type" value="Genomic_DNA"/>
</dbReference>
<dbReference type="OrthoDB" id="5105613at2759"/>
<keyword evidence="3" id="KW-1185">Reference proteome</keyword>
<organism evidence="2 3">
    <name type="scientific">Fusarium vanettenii (strain ATCC MYA-4622 / CBS 123669 / FGSC 9596 / NRRL 45880 / 77-13-4)</name>
    <name type="common">Fusarium solani subsp. pisi</name>
    <dbReference type="NCBI Taxonomy" id="660122"/>
    <lineage>
        <taxon>Eukaryota</taxon>
        <taxon>Fungi</taxon>
        <taxon>Dikarya</taxon>
        <taxon>Ascomycota</taxon>
        <taxon>Pezizomycotina</taxon>
        <taxon>Sordariomycetes</taxon>
        <taxon>Hypocreomycetidae</taxon>
        <taxon>Hypocreales</taxon>
        <taxon>Nectriaceae</taxon>
        <taxon>Fusarium</taxon>
        <taxon>Fusarium solani species complex</taxon>
        <taxon>Fusarium vanettenii</taxon>
    </lineage>
</organism>
<protein>
    <submittedName>
        <fullName evidence="2">Uncharacterized protein</fullName>
    </submittedName>
</protein>
<evidence type="ECO:0000256" key="1">
    <source>
        <dbReference type="SAM" id="MobiDB-lite"/>
    </source>
</evidence>
<evidence type="ECO:0000313" key="2">
    <source>
        <dbReference type="EMBL" id="EEU45999.1"/>
    </source>
</evidence>